<dbReference type="InterPro" id="IPR011335">
    <property type="entry name" value="Restrct_endonuc-II-like"/>
</dbReference>
<sequence>MAKDIYHNAVRTALEKDGWLITNDPLTLKIGRRKALVDLGAEKLLAAEREGQKIAVEIKSFLNPSPLHDLEQAVGQFVLYSKVLAQQEPDRILYLAITRLVFSEIFSEEIGQLMLSETDLRLIIFDPNKEEIVQWKL</sequence>
<dbReference type="Pfam" id="PF08814">
    <property type="entry name" value="XisH"/>
    <property type="match status" value="1"/>
</dbReference>
<organism evidence="1 2">
    <name type="scientific">Pseudanabaena yagii GIHE-NHR1</name>
    <dbReference type="NCBI Taxonomy" id="2722753"/>
    <lineage>
        <taxon>Bacteria</taxon>
        <taxon>Bacillati</taxon>
        <taxon>Cyanobacteriota</taxon>
        <taxon>Cyanophyceae</taxon>
        <taxon>Pseudanabaenales</taxon>
        <taxon>Pseudanabaenaceae</taxon>
        <taxon>Pseudanabaena</taxon>
        <taxon>Pseudanabaena yagii</taxon>
    </lineage>
</organism>
<accession>A0ABX1LQC0</accession>
<proteinExistence type="predicted"/>
<dbReference type="CDD" id="cd22366">
    <property type="entry name" value="XisH-like"/>
    <property type="match status" value="1"/>
</dbReference>
<dbReference type="Gene3D" id="3.40.1350.10">
    <property type="match status" value="1"/>
</dbReference>
<evidence type="ECO:0000313" key="2">
    <source>
        <dbReference type="Proteomes" id="UP000738376"/>
    </source>
</evidence>
<dbReference type="InterPro" id="IPR011856">
    <property type="entry name" value="tRNA_endonuc-like_dom_sf"/>
</dbReference>
<comment type="caution">
    <text evidence="1">The sequence shown here is derived from an EMBL/GenBank/DDBJ whole genome shotgun (WGS) entry which is preliminary data.</text>
</comment>
<name>A0ABX1LQC0_9CYAN</name>
<dbReference type="InterPro" id="IPR014919">
    <property type="entry name" value="XisH"/>
</dbReference>
<evidence type="ECO:0000313" key="1">
    <source>
        <dbReference type="EMBL" id="NMF57541.1"/>
    </source>
</evidence>
<dbReference type="SUPFAM" id="SSF52980">
    <property type="entry name" value="Restriction endonuclease-like"/>
    <property type="match status" value="1"/>
</dbReference>
<dbReference type="EMBL" id="JAAVJL010000001">
    <property type="protein sequence ID" value="NMF57541.1"/>
    <property type="molecule type" value="Genomic_DNA"/>
</dbReference>
<reference evidence="1 2" key="1">
    <citation type="submission" date="2020-03" db="EMBL/GenBank/DDBJ databases">
        <title>Draft Genome Sequence of 2-Methylisoborneol Producing Pseudanabaena yagii Strain GIHE-NHR1 Isolated from North Han River in South Korea.</title>
        <authorList>
            <person name="Jeong J."/>
        </authorList>
    </citation>
    <scope>NUCLEOTIDE SEQUENCE [LARGE SCALE GENOMIC DNA]</scope>
    <source>
        <strain evidence="1 2">GIHE-NHR1</strain>
    </source>
</reference>
<protein>
    <submittedName>
        <fullName evidence="1">Fatty-acid synthase</fullName>
    </submittedName>
</protein>
<keyword evidence="2" id="KW-1185">Reference proteome</keyword>
<dbReference type="Proteomes" id="UP000738376">
    <property type="component" value="Unassembled WGS sequence"/>
</dbReference>
<dbReference type="RefSeq" id="WP_169362561.1">
    <property type="nucleotide sequence ID" value="NZ_JAAVJL010000001.1"/>
</dbReference>
<gene>
    <name evidence="1" type="ORF">HC246_05785</name>
</gene>